<dbReference type="Proteomes" id="UP000198870">
    <property type="component" value="Unassembled WGS sequence"/>
</dbReference>
<keyword evidence="2" id="KW-0227">DNA damage</keyword>
<dbReference type="EMBL" id="FMUX01000043">
    <property type="protein sequence ID" value="SCY90985.1"/>
    <property type="molecule type" value="Genomic_DNA"/>
</dbReference>
<dbReference type="GO" id="GO:0003887">
    <property type="term" value="F:DNA-directed DNA polymerase activity"/>
    <property type="evidence" value="ECO:0007669"/>
    <property type="project" value="TreeGrafter"/>
</dbReference>
<dbReference type="Gene3D" id="3.40.1170.60">
    <property type="match status" value="1"/>
</dbReference>
<dbReference type="PROSITE" id="PS50173">
    <property type="entry name" value="UMUC"/>
    <property type="match status" value="1"/>
</dbReference>
<dbReference type="GO" id="GO:0009432">
    <property type="term" value="P:SOS response"/>
    <property type="evidence" value="ECO:0007669"/>
    <property type="project" value="UniProtKB-KW"/>
</dbReference>
<dbReference type="Pfam" id="PF00817">
    <property type="entry name" value="IMS"/>
    <property type="match status" value="1"/>
</dbReference>
<keyword evidence="5" id="KW-0742">SOS response</keyword>
<dbReference type="InterPro" id="IPR043128">
    <property type="entry name" value="Rev_trsase/Diguanyl_cyclase"/>
</dbReference>
<dbReference type="InterPro" id="IPR001126">
    <property type="entry name" value="UmuC"/>
</dbReference>
<dbReference type="GO" id="GO:0006281">
    <property type="term" value="P:DNA repair"/>
    <property type="evidence" value="ECO:0007669"/>
    <property type="project" value="UniProtKB-KW"/>
</dbReference>
<dbReference type="GO" id="GO:0042276">
    <property type="term" value="P:error-prone translesion synthesis"/>
    <property type="evidence" value="ECO:0007669"/>
    <property type="project" value="TreeGrafter"/>
</dbReference>
<dbReference type="OrthoDB" id="9808813at2"/>
<name>A0A1G5JRH7_9BACT</name>
<keyword evidence="4" id="KW-0234">DNA repair</keyword>
<dbReference type="SUPFAM" id="SSF100879">
    <property type="entry name" value="Lesion bypass DNA polymerase (Y-family), little finger domain"/>
    <property type="match status" value="1"/>
</dbReference>
<dbReference type="RefSeq" id="WP_092215994.1">
    <property type="nucleotide sequence ID" value="NZ_FMUX01000043.1"/>
</dbReference>
<evidence type="ECO:0000256" key="1">
    <source>
        <dbReference type="ARBA" id="ARBA00010945"/>
    </source>
</evidence>
<accession>A0A1G5JRH7</accession>
<dbReference type="InterPro" id="IPR043502">
    <property type="entry name" value="DNA/RNA_pol_sf"/>
</dbReference>
<dbReference type="InterPro" id="IPR017961">
    <property type="entry name" value="DNA_pol_Y-fam_little_finger"/>
</dbReference>
<dbReference type="Gene3D" id="1.10.150.20">
    <property type="entry name" value="5' to 3' exonuclease, C-terminal subdomain"/>
    <property type="match status" value="1"/>
</dbReference>
<comment type="similarity">
    <text evidence="1">Belongs to the DNA polymerase type-Y family.</text>
</comment>
<protein>
    <submittedName>
        <fullName evidence="7">DNA polymerase V</fullName>
    </submittedName>
</protein>
<evidence type="ECO:0000256" key="4">
    <source>
        <dbReference type="ARBA" id="ARBA00023204"/>
    </source>
</evidence>
<dbReference type="CDD" id="cd01700">
    <property type="entry name" value="PolY_Pol_V_umuC"/>
    <property type="match status" value="1"/>
</dbReference>
<keyword evidence="8" id="KW-1185">Reference proteome</keyword>
<dbReference type="STRING" id="419481.SAMN05216233_1433"/>
<evidence type="ECO:0000313" key="8">
    <source>
        <dbReference type="Proteomes" id="UP000198870"/>
    </source>
</evidence>
<dbReference type="AlphaFoldDB" id="A0A1G5JRH7"/>
<dbReference type="Gene3D" id="3.30.1490.100">
    <property type="entry name" value="DNA polymerase, Y-family, little finger domain"/>
    <property type="match status" value="1"/>
</dbReference>
<proteinExistence type="inferred from homology"/>
<reference evidence="7 8" key="1">
    <citation type="submission" date="2016-10" db="EMBL/GenBank/DDBJ databases">
        <authorList>
            <person name="de Groot N.N."/>
        </authorList>
    </citation>
    <scope>NUCLEOTIDE SEQUENCE [LARGE SCALE GENOMIC DNA]</scope>
    <source>
        <strain evidence="7 8">AA1</strain>
    </source>
</reference>
<dbReference type="SUPFAM" id="SSF56672">
    <property type="entry name" value="DNA/RNA polymerases"/>
    <property type="match status" value="1"/>
</dbReference>
<gene>
    <name evidence="7" type="ORF">SAMN05216233_1433</name>
</gene>
<evidence type="ECO:0000256" key="3">
    <source>
        <dbReference type="ARBA" id="ARBA00023199"/>
    </source>
</evidence>
<dbReference type="GO" id="GO:0003684">
    <property type="term" value="F:damaged DNA binding"/>
    <property type="evidence" value="ECO:0007669"/>
    <property type="project" value="InterPro"/>
</dbReference>
<dbReference type="GO" id="GO:0005829">
    <property type="term" value="C:cytosol"/>
    <property type="evidence" value="ECO:0007669"/>
    <property type="project" value="TreeGrafter"/>
</dbReference>
<keyword evidence="3" id="KW-0741">SOS mutagenesis</keyword>
<feature type="domain" description="UmuC" evidence="6">
    <location>
        <begin position="4"/>
        <end position="188"/>
    </location>
</feature>
<evidence type="ECO:0000259" key="6">
    <source>
        <dbReference type="PROSITE" id="PS50173"/>
    </source>
</evidence>
<organism evidence="7 8">
    <name type="scientific">Desulfoluna spongiiphila</name>
    <dbReference type="NCBI Taxonomy" id="419481"/>
    <lineage>
        <taxon>Bacteria</taxon>
        <taxon>Pseudomonadati</taxon>
        <taxon>Thermodesulfobacteriota</taxon>
        <taxon>Desulfobacteria</taxon>
        <taxon>Desulfobacterales</taxon>
        <taxon>Desulfolunaceae</taxon>
        <taxon>Desulfoluna</taxon>
    </lineage>
</organism>
<dbReference type="PANTHER" id="PTHR11076:SF34">
    <property type="entry name" value="PROTEIN UMUC"/>
    <property type="match status" value="1"/>
</dbReference>
<dbReference type="Pfam" id="PF11799">
    <property type="entry name" value="IMS_C"/>
    <property type="match status" value="1"/>
</dbReference>
<dbReference type="InterPro" id="IPR025188">
    <property type="entry name" value="DUF4113"/>
</dbReference>
<evidence type="ECO:0000313" key="7">
    <source>
        <dbReference type="EMBL" id="SCY90985.1"/>
    </source>
</evidence>
<evidence type="ECO:0000256" key="5">
    <source>
        <dbReference type="ARBA" id="ARBA00023236"/>
    </source>
</evidence>
<dbReference type="InterPro" id="IPR050116">
    <property type="entry name" value="DNA_polymerase-Y"/>
</dbReference>
<dbReference type="Gene3D" id="3.30.70.270">
    <property type="match status" value="1"/>
</dbReference>
<sequence>MPRFALVDCNNFYVSCERVFNPSLEGRPVIVLSNNDGCAVARSNEAKALGIGMGVPVFKIEALLKKHDVAVYSSNYALYADMSRRVTITLGQMVPDLEVYSIDESFLDLSTFRAVDVPELCRNIIKTVTRNTGIPVSVGVGPTKTLAKVATGLAKKCPTLHGFCDITDPVWHERALAATPVDKIWGVGRRYEKFLKARGINTALDLVRADRGMIQSRMGVNGTRILDELSGISCYPLEANPPAKKGIGVSRTFSRGIDDRQDLHEALSSYAERAAEKLRKDGLRAGVMDVYAMSNRFHKADFYYNKTTFRFPVPTSDSPEIIKGALAAFAEIYKEDIPFKKLGIHMRELTQEKPEQQLLFDKVDRGQSSALMKAMDAVNANMGRRTVSYASSGLSTDLSDPKAWRTQFNHKSPSYTTRWDQLLRVT</sequence>
<dbReference type="InterPro" id="IPR036775">
    <property type="entry name" value="DNA_pol_Y-fam_lit_finger_sf"/>
</dbReference>
<evidence type="ECO:0000256" key="2">
    <source>
        <dbReference type="ARBA" id="ARBA00022763"/>
    </source>
</evidence>
<dbReference type="PANTHER" id="PTHR11076">
    <property type="entry name" value="DNA REPAIR POLYMERASE UMUC / TRANSFERASE FAMILY MEMBER"/>
    <property type="match status" value="1"/>
</dbReference>
<dbReference type="Pfam" id="PF13438">
    <property type="entry name" value="DUF4113"/>
    <property type="match status" value="1"/>
</dbReference>